<evidence type="ECO:0000313" key="2">
    <source>
        <dbReference type="Proteomes" id="UP000243378"/>
    </source>
</evidence>
<dbReference type="GO" id="GO:0016740">
    <property type="term" value="F:transferase activity"/>
    <property type="evidence" value="ECO:0007669"/>
    <property type="project" value="UniProtKB-KW"/>
</dbReference>
<dbReference type="PANTHER" id="PTHR12526:SF630">
    <property type="entry name" value="GLYCOSYLTRANSFERASE"/>
    <property type="match status" value="1"/>
</dbReference>
<dbReference type="EMBL" id="FNBM01000006">
    <property type="protein sequence ID" value="SDG03930.1"/>
    <property type="molecule type" value="Genomic_DNA"/>
</dbReference>
<dbReference type="Pfam" id="PF13692">
    <property type="entry name" value="Glyco_trans_1_4"/>
    <property type="match status" value="1"/>
</dbReference>
<evidence type="ECO:0000313" key="1">
    <source>
        <dbReference type="EMBL" id="SDG03930.1"/>
    </source>
</evidence>
<name>A0A1G7R1V7_9GAMM</name>
<keyword evidence="1" id="KW-0808">Transferase</keyword>
<dbReference type="OrthoDB" id="9769600at2"/>
<dbReference type="CDD" id="cd04950">
    <property type="entry name" value="GT4_TuaH-like"/>
    <property type="match status" value="1"/>
</dbReference>
<accession>A0A1G7R1V7</accession>
<dbReference type="STRING" id="640205.SAMN05216381_3014"/>
<sequence length="395" mass="43873">MSWAGSFQTSIGKSRTPSNHAEAAVVFDPSMATLLCLSHLRWSFVYQRPQHLMSRFAGTYNVLFFEEPIGTDETEPWLEVRPDEQGVQVLVPRLPAGLNAQASTAAIRALLDDYLGKLEVEDLLLWYYTPMSLAFSDHLQPRVTIYDCMDELSAFHGAPPELVERERELLARADLVFTGGYSIWEAKRELHDNAHAFPSSVDIAHFASARQPQSDPPDQASIGLPRLGFYGVIDERFDIELLRAVAAMRPDWQFVMIGPVVKIDPADLPRLDNIHYFGGKTYDELPGYLAGWDVALMPFALNASTRYISPTKTPEYLAGGRPVVSTPINDVVRSYGDCGLVLIAGTPEEFVAACEQALALAADRDAMLAAADRILGDMSWDQTQASMKEMIECIR</sequence>
<protein>
    <submittedName>
        <fullName evidence="1">Glycosyl transferases group 1</fullName>
    </submittedName>
</protein>
<proteinExistence type="predicted"/>
<reference evidence="1 2" key="1">
    <citation type="submission" date="2016-10" db="EMBL/GenBank/DDBJ databases">
        <authorList>
            <person name="de Groot N.N."/>
        </authorList>
    </citation>
    <scope>NUCLEOTIDE SEQUENCE [LARGE SCALE GENOMIC DNA]</scope>
    <source>
        <strain evidence="1 2">LMG 25475</strain>
    </source>
</reference>
<gene>
    <name evidence="1" type="ORF">SAMN05216381_3014</name>
</gene>
<dbReference type="Proteomes" id="UP000243378">
    <property type="component" value="Unassembled WGS sequence"/>
</dbReference>
<dbReference type="PANTHER" id="PTHR12526">
    <property type="entry name" value="GLYCOSYLTRANSFERASE"/>
    <property type="match status" value="1"/>
</dbReference>
<dbReference type="RefSeq" id="WP_092369444.1">
    <property type="nucleotide sequence ID" value="NZ_FNBM01000006.1"/>
</dbReference>
<dbReference type="SUPFAM" id="SSF53756">
    <property type="entry name" value="UDP-Glycosyltransferase/glycogen phosphorylase"/>
    <property type="match status" value="1"/>
</dbReference>
<organism evidence="1 2">
    <name type="scientific">Phytopseudomonas seleniipraecipitans</name>
    <dbReference type="NCBI Taxonomy" id="640205"/>
    <lineage>
        <taxon>Bacteria</taxon>
        <taxon>Pseudomonadati</taxon>
        <taxon>Pseudomonadota</taxon>
        <taxon>Gammaproteobacteria</taxon>
        <taxon>Pseudomonadales</taxon>
        <taxon>Pseudomonadaceae</taxon>
        <taxon>Phytopseudomonas</taxon>
    </lineage>
</organism>
<dbReference type="Gene3D" id="3.40.50.2000">
    <property type="entry name" value="Glycogen Phosphorylase B"/>
    <property type="match status" value="1"/>
</dbReference>
<dbReference type="AlphaFoldDB" id="A0A1G7R1V7"/>